<evidence type="ECO:0000256" key="1">
    <source>
        <dbReference type="SAM" id="MobiDB-lite"/>
    </source>
</evidence>
<sequence>MPKSESPKSYNKPIPGKRILDLNISENVKGISKKYFNVPVSLWTSPSKLVNSIQAKIILETGPEQALSHIRDSLKSIEESNNVTNQLSKYAASCHKYSLASKFATEFKKLYTAKRGRVQDGVLKEKSRFLSSKAMDSASDITDKALGILKESTLREMDEEFHNENNASQSQSTNKEATEANATELMGPTFCRYSSDDCMRSSSCLR</sequence>
<dbReference type="AlphaFoldDB" id="A0A8H7W0J4"/>
<gene>
    <name evidence="2" type="ORF">INT48_007891</name>
</gene>
<dbReference type="EMBL" id="JAEPRE010000032">
    <property type="protein sequence ID" value="KAG2235493.1"/>
    <property type="molecule type" value="Genomic_DNA"/>
</dbReference>
<evidence type="ECO:0000313" key="2">
    <source>
        <dbReference type="EMBL" id="KAG2235493.1"/>
    </source>
</evidence>
<feature type="region of interest" description="Disordered" evidence="1">
    <location>
        <begin position="161"/>
        <end position="180"/>
    </location>
</feature>
<comment type="caution">
    <text evidence="2">The sequence shown here is derived from an EMBL/GenBank/DDBJ whole genome shotgun (WGS) entry which is preliminary data.</text>
</comment>
<keyword evidence="3" id="KW-1185">Reference proteome</keyword>
<protein>
    <submittedName>
        <fullName evidence="2">Uncharacterized protein</fullName>
    </submittedName>
</protein>
<proteinExistence type="predicted"/>
<feature type="compositionally biased region" description="Polar residues" evidence="1">
    <location>
        <begin position="164"/>
        <end position="175"/>
    </location>
</feature>
<dbReference type="Proteomes" id="UP000613177">
    <property type="component" value="Unassembled WGS sequence"/>
</dbReference>
<name>A0A8H7W0J4_9FUNG</name>
<evidence type="ECO:0000313" key="3">
    <source>
        <dbReference type="Proteomes" id="UP000613177"/>
    </source>
</evidence>
<organism evidence="2 3">
    <name type="scientific">Thamnidium elegans</name>
    <dbReference type="NCBI Taxonomy" id="101142"/>
    <lineage>
        <taxon>Eukaryota</taxon>
        <taxon>Fungi</taxon>
        <taxon>Fungi incertae sedis</taxon>
        <taxon>Mucoromycota</taxon>
        <taxon>Mucoromycotina</taxon>
        <taxon>Mucoromycetes</taxon>
        <taxon>Mucorales</taxon>
        <taxon>Mucorineae</taxon>
        <taxon>Mucoraceae</taxon>
        <taxon>Thamnidium</taxon>
    </lineage>
</organism>
<accession>A0A8H7W0J4</accession>
<reference evidence="2" key="1">
    <citation type="submission" date="2021-01" db="EMBL/GenBank/DDBJ databases">
        <title>Metabolic potential, ecology and presence of endohyphal bacteria is reflected in genomic diversity of Mucoromycotina.</title>
        <authorList>
            <person name="Muszewska A."/>
            <person name="Okrasinska A."/>
            <person name="Steczkiewicz K."/>
            <person name="Drgas O."/>
            <person name="Orlowska M."/>
            <person name="Perlinska-Lenart U."/>
            <person name="Aleksandrzak-Piekarczyk T."/>
            <person name="Szatraj K."/>
            <person name="Zielenkiewicz U."/>
            <person name="Pilsyk S."/>
            <person name="Malc E."/>
            <person name="Mieczkowski P."/>
            <person name="Kruszewska J.S."/>
            <person name="Biernat P."/>
            <person name="Pawlowska J."/>
        </authorList>
    </citation>
    <scope>NUCLEOTIDE SEQUENCE</scope>
    <source>
        <strain evidence="2">WA0000018081</strain>
    </source>
</reference>